<feature type="transmembrane region" description="Helical" evidence="10">
    <location>
        <begin position="60"/>
        <end position="80"/>
    </location>
</feature>
<dbReference type="InterPro" id="IPR024194">
    <property type="entry name" value="Ac/AlaTfrase_AlgI/DltB"/>
</dbReference>
<dbReference type="Proteomes" id="UP000777303">
    <property type="component" value="Unassembled WGS sequence"/>
</dbReference>
<dbReference type="InterPro" id="IPR051085">
    <property type="entry name" value="MB_O-acyltransferase"/>
</dbReference>
<comment type="subcellular location">
    <subcellularLocation>
        <location evidence="1">Cell membrane</location>
        <topology evidence="1">Multi-pass membrane protein</topology>
    </subcellularLocation>
</comment>
<feature type="transmembrane region" description="Helical" evidence="10">
    <location>
        <begin position="323"/>
        <end position="341"/>
    </location>
</feature>
<keyword evidence="3 9" id="KW-1003">Cell membrane</keyword>
<dbReference type="InterPro" id="IPR024024">
    <property type="entry name" value="DltB"/>
</dbReference>
<comment type="similarity">
    <text evidence="2 9">Belongs to the membrane-bound acyltransferase family.</text>
</comment>
<dbReference type="Pfam" id="PF03062">
    <property type="entry name" value="MBOAT"/>
    <property type="match status" value="1"/>
</dbReference>
<protein>
    <recommendedName>
        <fullName evidence="9">Teichoic acid D-alanyltransferase</fullName>
        <ecNumber evidence="9">2.3.1.-</ecNumber>
    </recommendedName>
</protein>
<gene>
    <name evidence="11" type="primary">dltB</name>
    <name evidence="11" type="ORF">H9901_01275</name>
</gene>
<dbReference type="InterPro" id="IPR004299">
    <property type="entry name" value="MBOAT_fam"/>
</dbReference>
<dbReference type="EC" id="2.3.1.-" evidence="9"/>
<evidence type="ECO:0000256" key="10">
    <source>
        <dbReference type="SAM" id="Phobius"/>
    </source>
</evidence>
<evidence type="ECO:0000313" key="11">
    <source>
        <dbReference type="EMBL" id="MBU3851330.1"/>
    </source>
</evidence>
<keyword evidence="7 9" id="KW-0472">Membrane</keyword>
<feature type="transmembrane region" description="Helical" evidence="10">
    <location>
        <begin position="386"/>
        <end position="409"/>
    </location>
</feature>
<sequence>MSHWINLQPYENPMYILVLVIALIPLIIGLFMGKRIHWYETLVSIVFLLFMFDGDKLSQGIALIGYIIIEMIIVLAYAHYRMKPNSPNKTWVFVLAVALSIVQLAIVKLTPLFADGKSSLFGFLGISYLTFRVVGTIMEIRDGSINAKNFDPKKFIHFVLFMPTISEGPIDRYRRWVKDYDQVPDREKYVGMIGKAVHYLMLGLFYNFILGYLFGTIMLPNVQHLAMLSRHNFLGISWGLVGVMYVYSMYLFFNFAGYSLFAVAISYLMGIETPMNFNKPFMAYNIKDFWNRWHMTLSFWFRDYIYMRLVFFLMKHKWIKSRVTIANLGYLTLFMIMAIWHGETWYYMVYGLFHACAMMINDAWIRWKRKHKGLLPSNKFTKAMSTFFAFNVVCFSFLIFSGFLNTLWFK</sequence>
<dbReference type="GO" id="GO:0005886">
    <property type="term" value="C:plasma membrane"/>
    <property type="evidence" value="ECO:0007669"/>
    <property type="project" value="UniProtKB-SubCell"/>
</dbReference>
<dbReference type="PIRSF" id="PIRSF500216">
    <property type="entry name" value="DltB"/>
    <property type="match status" value="1"/>
</dbReference>
<dbReference type="PIRSF" id="PIRSF016636">
    <property type="entry name" value="AlgI_DltB"/>
    <property type="match status" value="1"/>
</dbReference>
<evidence type="ECO:0000256" key="4">
    <source>
        <dbReference type="ARBA" id="ARBA00022679"/>
    </source>
</evidence>
<feature type="transmembrane region" description="Helical" evidence="10">
    <location>
        <begin position="92"/>
        <end position="114"/>
    </location>
</feature>
<dbReference type="NCBIfam" id="TIGR04091">
    <property type="entry name" value="LTA_dltB"/>
    <property type="match status" value="1"/>
</dbReference>
<reference evidence="11" key="1">
    <citation type="journal article" date="2021" name="PeerJ">
        <title>Extensive microbial diversity within the chicken gut microbiome revealed by metagenomics and culture.</title>
        <authorList>
            <person name="Gilroy R."/>
            <person name="Ravi A."/>
            <person name="Getino M."/>
            <person name="Pursley I."/>
            <person name="Horton D.L."/>
            <person name="Alikhan N.F."/>
            <person name="Baker D."/>
            <person name="Gharbi K."/>
            <person name="Hall N."/>
            <person name="Watson M."/>
            <person name="Adriaenssens E.M."/>
            <person name="Foster-Nyarko E."/>
            <person name="Jarju S."/>
            <person name="Secka A."/>
            <person name="Antonio M."/>
            <person name="Oren A."/>
            <person name="Chaudhuri R.R."/>
            <person name="La Ragione R."/>
            <person name="Hildebrand F."/>
            <person name="Pallen M.J."/>
        </authorList>
    </citation>
    <scope>NUCLEOTIDE SEQUENCE</scope>
    <source>
        <strain evidence="11">F6-6636</strain>
    </source>
</reference>
<organism evidence="11 12">
    <name type="scientific">Candidatus Paralactobacillus gallistercoris</name>
    <dbReference type="NCBI Taxonomy" id="2838724"/>
    <lineage>
        <taxon>Bacteria</taxon>
        <taxon>Bacillati</taxon>
        <taxon>Bacillota</taxon>
        <taxon>Bacilli</taxon>
        <taxon>Lactobacillales</taxon>
        <taxon>Lactobacillaceae</taxon>
        <taxon>Lactobacillus</taxon>
    </lineage>
</organism>
<keyword evidence="8 9" id="KW-0012">Acyltransferase</keyword>
<keyword evidence="4 9" id="KW-0808">Transferase</keyword>
<dbReference type="PANTHER" id="PTHR13285">
    <property type="entry name" value="ACYLTRANSFERASE"/>
    <property type="match status" value="1"/>
</dbReference>
<feature type="transmembrane region" description="Helical" evidence="10">
    <location>
        <begin position="12"/>
        <end position="31"/>
    </location>
</feature>
<feature type="transmembrane region" description="Helical" evidence="10">
    <location>
        <begin position="120"/>
        <end position="138"/>
    </location>
</feature>
<evidence type="ECO:0000256" key="9">
    <source>
        <dbReference type="PIRNR" id="PIRNR016636"/>
    </source>
</evidence>
<keyword evidence="5 10" id="KW-0812">Transmembrane</keyword>
<evidence type="ECO:0000256" key="3">
    <source>
        <dbReference type="ARBA" id="ARBA00022475"/>
    </source>
</evidence>
<dbReference type="AlphaFoldDB" id="A0A948TIN8"/>
<dbReference type="GO" id="GO:0016746">
    <property type="term" value="F:acyltransferase activity"/>
    <property type="evidence" value="ECO:0007669"/>
    <property type="project" value="UniProtKB-KW"/>
</dbReference>
<evidence type="ECO:0000256" key="8">
    <source>
        <dbReference type="ARBA" id="ARBA00023315"/>
    </source>
</evidence>
<dbReference type="EMBL" id="JAHLFS010000018">
    <property type="protein sequence ID" value="MBU3851330.1"/>
    <property type="molecule type" value="Genomic_DNA"/>
</dbReference>
<evidence type="ECO:0000256" key="6">
    <source>
        <dbReference type="ARBA" id="ARBA00022989"/>
    </source>
</evidence>
<evidence type="ECO:0000256" key="1">
    <source>
        <dbReference type="ARBA" id="ARBA00004651"/>
    </source>
</evidence>
<comment type="function">
    <text evidence="9">O-acyltransferase that catalyzes D-alanylation of both teichoic acid and lipoteichoic acid (LTA). D-alanylation of LTA plays an important role in modulating the properties of the cell wall in Gram-positive bacteria, influencing the net charge of the cell wall. Catalyzes D-alanylation from DltC carrier protein.</text>
</comment>
<dbReference type="PANTHER" id="PTHR13285:SF23">
    <property type="entry name" value="TEICHOIC ACID D-ALANYLTRANSFERASE"/>
    <property type="match status" value="1"/>
</dbReference>
<evidence type="ECO:0000256" key="2">
    <source>
        <dbReference type="ARBA" id="ARBA00010323"/>
    </source>
</evidence>
<proteinExistence type="inferred from homology"/>
<feature type="transmembrane region" description="Helical" evidence="10">
    <location>
        <begin position="231"/>
        <end position="248"/>
    </location>
</feature>
<reference evidence="11" key="2">
    <citation type="submission" date="2021-04" db="EMBL/GenBank/DDBJ databases">
        <authorList>
            <person name="Gilroy R."/>
        </authorList>
    </citation>
    <scope>NUCLEOTIDE SEQUENCE</scope>
    <source>
        <strain evidence="11">F6-6636</strain>
    </source>
</reference>
<comment type="caution">
    <text evidence="11">The sequence shown here is derived from an EMBL/GenBank/DDBJ whole genome shotgun (WGS) entry which is preliminary data.</text>
</comment>
<feature type="transmembrane region" description="Helical" evidence="10">
    <location>
        <begin position="347"/>
        <end position="365"/>
    </location>
</feature>
<evidence type="ECO:0000313" key="12">
    <source>
        <dbReference type="Proteomes" id="UP000777303"/>
    </source>
</evidence>
<keyword evidence="6 10" id="KW-1133">Transmembrane helix</keyword>
<accession>A0A948TIN8</accession>
<feature type="transmembrane region" description="Helical" evidence="10">
    <location>
        <begin position="196"/>
        <end position="219"/>
    </location>
</feature>
<name>A0A948TIN8_9LACO</name>
<comment type="pathway">
    <text evidence="9">Cell wall biogenesis; lipoteichoic acid biosynthesis.</text>
</comment>
<evidence type="ECO:0000256" key="7">
    <source>
        <dbReference type="ARBA" id="ARBA00023136"/>
    </source>
</evidence>
<evidence type="ECO:0000256" key="5">
    <source>
        <dbReference type="ARBA" id="ARBA00022692"/>
    </source>
</evidence>
<dbReference type="GO" id="GO:0070395">
    <property type="term" value="P:lipoteichoic acid biosynthetic process"/>
    <property type="evidence" value="ECO:0007669"/>
    <property type="project" value="UniProtKB-UniRule"/>
</dbReference>